<dbReference type="InterPro" id="IPR051266">
    <property type="entry name" value="CLCR"/>
</dbReference>
<evidence type="ECO:0000313" key="4">
    <source>
        <dbReference type="Proteomes" id="UP000041254"/>
    </source>
</evidence>
<dbReference type="AlphaFoldDB" id="A0A0G4FBB5"/>
<dbReference type="SUPFAM" id="SSF53300">
    <property type="entry name" value="vWA-like"/>
    <property type="match status" value="1"/>
</dbReference>
<dbReference type="PANTHER" id="PTHR10579">
    <property type="entry name" value="CALCIUM-ACTIVATED CHLORIDE CHANNEL REGULATOR"/>
    <property type="match status" value="1"/>
</dbReference>
<dbReference type="SMART" id="SM00327">
    <property type="entry name" value="VWA"/>
    <property type="match status" value="1"/>
</dbReference>
<feature type="region of interest" description="Disordered" evidence="1">
    <location>
        <begin position="629"/>
        <end position="690"/>
    </location>
</feature>
<dbReference type="PhylomeDB" id="A0A0G4FBB5"/>
<sequence length="690" mass="75644">MSGMNRRQYANQPEDEPRTRQSAMMSPRRSRAARAAARSAQRSPSGAPRPSRPSIRAQADPMDVADMGFQTPPLTPTRHGGGQPQLEAGDEVQEPEYNEELDRTDGPLKVELRMEYKALPQNRQMEVFAVVKLKQPNKDQDKKKSAGKKRSIEDGPVPAAAAAAATGTNNSTTDEELPEEEGGIEGVAMDLVCVLDISGSMYGPKLDSVREIMKYIIQHDMKDTDRLGIVMFDSFAEVLLPLKKMTPENKSAAMVKVMRLASRGGTNIYSGVDLAVSMLEQRSTKNFVSSIFMLTDGQDHTSPQQVQSLSRRSMMMGTSFYPFGIGSDHNQNIMSIFAEGHSTTYTTIDNVDNLSEQLVAPFHNVRGTTLKDIELKLKATDRDNTLIKSLHIDYPNEISRDKKSATITIPDLLKAEDRNLLIELEVPEVSFSTDKSTRILSVSGNYRDMEALVRRRFIPKHLSLTRIVEAEPDAEDDEGEGEGEGEKGKPKKPADEEVVRERQKREVRNVFQQLATEMDGMPSANRIDALVDSSVNRIHALSMTSPSPAIKRVTQQMQEQLRQTQEQSRRAINNRQSRQYSQHLTSVTSALRTSRPTSSRQELASVGLCMSPQSIRGINRYSRLSGGPVSTPNFNRGTGGAPASSAAAAAAAGGSGAGASSAAAAAADAALMPPPPVPEDMHKSKKPRRE</sequence>
<feature type="region of interest" description="Disordered" evidence="1">
    <location>
        <begin position="1"/>
        <end position="104"/>
    </location>
</feature>
<feature type="compositionally biased region" description="Acidic residues" evidence="1">
    <location>
        <begin position="173"/>
        <end position="182"/>
    </location>
</feature>
<dbReference type="Proteomes" id="UP000041254">
    <property type="component" value="Unassembled WGS sequence"/>
</dbReference>
<feature type="compositionally biased region" description="Acidic residues" evidence="1">
    <location>
        <begin position="88"/>
        <end position="99"/>
    </location>
</feature>
<dbReference type="InParanoid" id="A0A0G4FBB5"/>
<feature type="compositionally biased region" description="Low complexity" evidence="1">
    <location>
        <begin position="20"/>
        <end position="59"/>
    </location>
</feature>
<feature type="region of interest" description="Disordered" evidence="1">
    <location>
        <begin position="132"/>
        <end position="182"/>
    </location>
</feature>
<dbReference type="Gene3D" id="3.40.50.410">
    <property type="entry name" value="von Willebrand factor, type A domain"/>
    <property type="match status" value="1"/>
</dbReference>
<gene>
    <name evidence="3" type="ORF">Vbra_14894</name>
</gene>
<dbReference type="VEuPathDB" id="CryptoDB:Vbra_14894"/>
<accession>A0A0G4FBB5</accession>
<dbReference type="EMBL" id="CDMY01000402">
    <property type="protein sequence ID" value="CEM10180.1"/>
    <property type="molecule type" value="Genomic_DNA"/>
</dbReference>
<feature type="compositionally biased region" description="Basic and acidic residues" evidence="1">
    <location>
        <begin position="484"/>
        <end position="505"/>
    </location>
</feature>
<evidence type="ECO:0000256" key="1">
    <source>
        <dbReference type="SAM" id="MobiDB-lite"/>
    </source>
</evidence>
<keyword evidence="4" id="KW-1185">Reference proteome</keyword>
<evidence type="ECO:0000259" key="2">
    <source>
        <dbReference type="PROSITE" id="PS50234"/>
    </source>
</evidence>
<feature type="domain" description="VWFA" evidence="2">
    <location>
        <begin position="190"/>
        <end position="362"/>
    </location>
</feature>
<protein>
    <recommendedName>
        <fullName evidence="2">VWFA domain-containing protein</fullName>
    </recommendedName>
</protein>
<reference evidence="3 4" key="1">
    <citation type="submission" date="2014-11" db="EMBL/GenBank/DDBJ databases">
        <authorList>
            <person name="Zhu J."/>
            <person name="Qi W."/>
            <person name="Song R."/>
        </authorList>
    </citation>
    <scope>NUCLEOTIDE SEQUENCE [LARGE SCALE GENOMIC DNA]</scope>
</reference>
<feature type="region of interest" description="Disordered" evidence="1">
    <location>
        <begin position="559"/>
        <end position="604"/>
    </location>
</feature>
<organism evidence="3 4">
    <name type="scientific">Vitrella brassicaformis (strain CCMP3155)</name>
    <dbReference type="NCBI Taxonomy" id="1169540"/>
    <lineage>
        <taxon>Eukaryota</taxon>
        <taxon>Sar</taxon>
        <taxon>Alveolata</taxon>
        <taxon>Colpodellida</taxon>
        <taxon>Vitrellaceae</taxon>
        <taxon>Vitrella</taxon>
    </lineage>
</organism>
<feature type="compositionally biased region" description="Acidic residues" evidence="1">
    <location>
        <begin position="470"/>
        <end position="483"/>
    </location>
</feature>
<feature type="region of interest" description="Disordered" evidence="1">
    <location>
        <begin position="468"/>
        <end position="505"/>
    </location>
</feature>
<dbReference type="PANTHER" id="PTHR10579:SF43">
    <property type="entry name" value="ZINC FINGER (C3HC4-TYPE RING FINGER) FAMILY PROTEIN"/>
    <property type="match status" value="1"/>
</dbReference>
<proteinExistence type="predicted"/>
<dbReference type="InterPro" id="IPR036465">
    <property type="entry name" value="vWFA_dom_sf"/>
</dbReference>
<evidence type="ECO:0000313" key="3">
    <source>
        <dbReference type="EMBL" id="CEM10180.1"/>
    </source>
</evidence>
<feature type="compositionally biased region" description="Polar residues" evidence="1">
    <location>
        <begin position="571"/>
        <end position="602"/>
    </location>
</feature>
<dbReference type="PROSITE" id="PS50234">
    <property type="entry name" value="VWFA"/>
    <property type="match status" value="1"/>
</dbReference>
<dbReference type="Pfam" id="PF00092">
    <property type="entry name" value="VWA"/>
    <property type="match status" value="1"/>
</dbReference>
<dbReference type="InterPro" id="IPR002035">
    <property type="entry name" value="VWF_A"/>
</dbReference>
<dbReference type="OrthoDB" id="687730at2759"/>
<name>A0A0G4FBB5_VITBC</name>
<feature type="compositionally biased region" description="Low complexity" evidence="1">
    <location>
        <begin position="641"/>
        <end position="670"/>
    </location>
</feature>